<gene>
    <name evidence="1" type="ORF">AB6A40_002251</name>
</gene>
<sequence length="120" mass="14018">MKKSAEDAWKDRAHLIPSKQSWKNLTNRALLLNTTVAPSMLCGSETWSLTKSEENRLTVTERAMERRMLKMTKPDHVCNEDVRQRTKVVDVVLESRKSKLRWAGHVARLRDDRWTKKVSD</sequence>
<accession>A0ABD6EFT7</accession>
<dbReference type="Proteomes" id="UP001608902">
    <property type="component" value="Unassembled WGS sequence"/>
</dbReference>
<evidence type="ECO:0000313" key="1">
    <source>
        <dbReference type="EMBL" id="MFH4975542.1"/>
    </source>
</evidence>
<protein>
    <recommendedName>
        <fullName evidence="3">Endonuclease-reverse transcriptase</fullName>
    </recommendedName>
</protein>
<comment type="caution">
    <text evidence="1">The sequence shown here is derived from an EMBL/GenBank/DDBJ whole genome shotgun (WGS) entry which is preliminary data.</text>
</comment>
<reference evidence="1 2" key="1">
    <citation type="submission" date="2024-08" db="EMBL/GenBank/DDBJ databases">
        <title>Gnathostoma spinigerum genome.</title>
        <authorList>
            <person name="Gonzalez-Bertolin B."/>
            <person name="Monzon S."/>
            <person name="Zaballos A."/>
            <person name="Jimenez P."/>
            <person name="Dekumyoy P."/>
            <person name="Varona S."/>
            <person name="Cuesta I."/>
            <person name="Sumanam S."/>
            <person name="Adisakwattana P."/>
            <person name="Gasser R.B."/>
            <person name="Hernandez-Gonzalez A."/>
            <person name="Young N.D."/>
            <person name="Perteguer M.J."/>
        </authorList>
    </citation>
    <scope>NUCLEOTIDE SEQUENCE [LARGE SCALE GENOMIC DNA]</scope>
    <source>
        <strain evidence="1">AL3</strain>
        <tissue evidence="1">Liver</tissue>
    </source>
</reference>
<organism evidence="1 2">
    <name type="scientific">Gnathostoma spinigerum</name>
    <dbReference type="NCBI Taxonomy" id="75299"/>
    <lineage>
        <taxon>Eukaryota</taxon>
        <taxon>Metazoa</taxon>
        <taxon>Ecdysozoa</taxon>
        <taxon>Nematoda</taxon>
        <taxon>Chromadorea</taxon>
        <taxon>Rhabditida</taxon>
        <taxon>Spirurina</taxon>
        <taxon>Gnathostomatomorpha</taxon>
        <taxon>Gnathostomatoidea</taxon>
        <taxon>Gnathostomatidae</taxon>
        <taxon>Gnathostoma</taxon>
    </lineage>
</organism>
<keyword evidence="2" id="KW-1185">Reference proteome</keyword>
<evidence type="ECO:0000313" key="2">
    <source>
        <dbReference type="Proteomes" id="UP001608902"/>
    </source>
</evidence>
<proteinExistence type="predicted"/>
<name>A0ABD6EFT7_9BILA</name>
<evidence type="ECO:0008006" key="3">
    <source>
        <dbReference type="Google" id="ProtNLM"/>
    </source>
</evidence>
<dbReference type="EMBL" id="JBGFUD010000964">
    <property type="protein sequence ID" value="MFH4975542.1"/>
    <property type="molecule type" value="Genomic_DNA"/>
</dbReference>
<dbReference type="AlphaFoldDB" id="A0ABD6EFT7"/>